<feature type="signal peptide" evidence="2">
    <location>
        <begin position="1"/>
        <end position="21"/>
    </location>
</feature>
<dbReference type="KEGG" id="pms:KNP414_04722"/>
<accession>F8FFZ0</accession>
<evidence type="ECO:0008006" key="5">
    <source>
        <dbReference type="Google" id="ProtNLM"/>
    </source>
</evidence>
<dbReference type="PATRIC" id="fig|1036673.3.peg.4347"/>
<feature type="compositionally biased region" description="Low complexity" evidence="1">
    <location>
        <begin position="32"/>
        <end position="54"/>
    </location>
</feature>
<reference evidence="4" key="1">
    <citation type="submission" date="2011-06" db="EMBL/GenBank/DDBJ databases">
        <title>Complete genome sequence of Paenibacillus mucilaginosus KNP414.</title>
        <authorList>
            <person name="Wang J."/>
            <person name="Hu S."/>
            <person name="Hu X."/>
            <person name="Zhang B."/>
            <person name="Dong D."/>
            <person name="Zhang S."/>
            <person name="Zhao K."/>
            <person name="Wu D."/>
        </authorList>
    </citation>
    <scope>NUCLEOTIDE SEQUENCE [LARGE SCALE GENOMIC DNA]</scope>
    <source>
        <strain evidence="4">KNP414</strain>
    </source>
</reference>
<dbReference type="Proteomes" id="UP000006620">
    <property type="component" value="Chromosome"/>
</dbReference>
<dbReference type="HOGENOM" id="CLU_857490_0_0_9"/>
<proteinExistence type="predicted"/>
<dbReference type="AlphaFoldDB" id="F8FFZ0"/>
<feature type="compositionally biased region" description="Low complexity" evidence="1">
    <location>
        <begin position="104"/>
        <end position="113"/>
    </location>
</feature>
<name>F8FFZ0_PAEMK</name>
<sequence length="362" mass="38196">MKRVFAWLTAVILALTLAACSDGGSTKPAETAQPAAEAVKPAAESSTPTPAADAGKTEAPSSDAGTTAQTEAKPAETPKAEGQPEAKPAEAPKAESKPAETPKAESQPAAKPAETPKAESKPAAQPAAKPAETPKAEAPAAKPAPAPAPAQAPEISAKGKKVLFVGRERNPAEDVAVAQRLKNLGFVVTNIEDRDVTIDEVKGYDLIYISQTTNSKYLKDGFMKEVAIPTVYVKNHGMYYLGLSSVEENTTVMNSKSIEIVDSKHKVAGGLSGKVDVFKEAGDKFGVSYGVPGKEAKIIATVPGDKKKAALYYYDKGTKADNGYTTKARVSFFYWSNGMHENSTDASWKLLDNLVLWTLQNG</sequence>
<feature type="compositionally biased region" description="Basic and acidic residues" evidence="1">
    <location>
        <begin position="73"/>
        <end position="103"/>
    </location>
</feature>
<organism evidence="3 4">
    <name type="scientific">Paenibacillus mucilaginosus (strain KNP414)</name>
    <dbReference type="NCBI Taxonomy" id="1036673"/>
    <lineage>
        <taxon>Bacteria</taxon>
        <taxon>Bacillati</taxon>
        <taxon>Bacillota</taxon>
        <taxon>Bacilli</taxon>
        <taxon>Bacillales</taxon>
        <taxon>Paenibacillaceae</taxon>
        <taxon>Paenibacillus</taxon>
    </lineage>
</organism>
<evidence type="ECO:0000256" key="1">
    <source>
        <dbReference type="SAM" id="MobiDB-lite"/>
    </source>
</evidence>
<evidence type="ECO:0000313" key="3">
    <source>
        <dbReference type="EMBL" id="AEI43252.1"/>
    </source>
</evidence>
<evidence type="ECO:0000256" key="2">
    <source>
        <dbReference type="SAM" id="SignalP"/>
    </source>
</evidence>
<feature type="chain" id="PRO_5038344834" description="Group-specific protein" evidence="2">
    <location>
        <begin position="22"/>
        <end position="362"/>
    </location>
</feature>
<dbReference type="PROSITE" id="PS51257">
    <property type="entry name" value="PROKAR_LIPOPROTEIN"/>
    <property type="match status" value="1"/>
</dbReference>
<gene>
    <name evidence="3" type="ordered locus">KNP414_04722</name>
</gene>
<feature type="compositionally biased region" description="Polar residues" evidence="1">
    <location>
        <begin position="59"/>
        <end position="70"/>
    </location>
</feature>
<feature type="region of interest" description="Disordered" evidence="1">
    <location>
        <begin position="22"/>
        <end position="154"/>
    </location>
</feature>
<reference evidence="3 4" key="2">
    <citation type="journal article" date="2013" name="Genome Announc.">
        <title>Genome Sequence of Growth-Improving Paenibacillus mucilaginosus Strain KNP414.</title>
        <authorList>
            <person name="Lu J.J."/>
            <person name="Wang J.F."/>
            <person name="Hu X.F."/>
        </authorList>
    </citation>
    <scope>NUCLEOTIDE SEQUENCE [LARGE SCALE GENOMIC DNA]</scope>
    <source>
        <strain evidence="3 4">KNP414</strain>
    </source>
</reference>
<keyword evidence="2" id="KW-0732">Signal</keyword>
<feature type="compositionally biased region" description="Low complexity" evidence="1">
    <location>
        <begin position="121"/>
        <end position="141"/>
    </location>
</feature>
<evidence type="ECO:0000313" key="4">
    <source>
        <dbReference type="Proteomes" id="UP000006620"/>
    </source>
</evidence>
<dbReference type="EMBL" id="CP002869">
    <property type="protein sequence ID" value="AEI43252.1"/>
    <property type="molecule type" value="Genomic_DNA"/>
</dbReference>
<protein>
    <recommendedName>
        <fullName evidence="5">Group-specific protein</fullName>
    </recommendedName>
</protein>
<dbReference type="RefSeq" id="WP_013918405.1">
    <property type="nucleotide sequence ID" value="NC_015690.1"/>
</dbReference>